<reference evidence="2" key="1">
    <citation type="submission" date="2015-06" db="EMBL/GenBank/DDBJ databases">
        <title>Complete cryptic plasmid (pTP33) assembly of Yersinia pestis biovar Medievalis strain I-2638.</title>
        <authorList>
            <person name="Afanas'ev M.V."/>
            <person name="Tokmakova E.G."/>
            <person name="Polovinkina V.S."/>
            <person name="Sidorova E.A."/>
            <person name="Sinkov V.V."/>
            <person name="Balakhonov S.V."/>
        </authorList>
    </citation>
    <scope>NUCLEOTIDE SEQUENCE</scope>
    <source>
        <strain evidence="2">I-2638</strain>
        <plasmid evidence="2">pTP33</plasmid>
    </source>
</reference>
<keyword evidence="2" id="KW-0614">Plasmid</keyword>
<dbReference type="Pfam" id="PF04233">
    <property type="entry name" value="Phage_Mu_F"/>
    <property type="match status" value="1"/>
</dbReference>
<sequence>MLQDQLIEEVSRIPLNDAPDTPPISITARFSAAIQKLAELKVSDLARRMTLGMVNRANTQNKRQTQSAYKSAFGIDLSGLLGDEPIKVQMQEAIADNVALIKSIHTDFINDVGGVVFGNLAKGGRHGNLVSLIRERGKVTESRARLIARDQTAKLNSSLTQARSAALGVDLYEWGGAGDERERSSHFVLNGKTCKYSDPTVYSDDGGKTWKKRPGNAFIGHPGEDYQCRCVALPVVQWD</sequence>
<feature type="domain" description="Phage head morphogenesis" evidence="1">
    <location>
        <begin position="112"/>
        <end position="232"/>
    </location>
</feature>
<dbReference type="RefSeq" id="WP_016257337.1">
    <property type="nucleotide sequence ID" value="NZ_CP177628.1"/>
</dbReference>
<evidence type="ECO:0000259" key="1">
    <source>
        <dbReference type="Pfam" id="PF04233"/>
    </source>
</evidence>
<name>A0A0K1H0J7_YERPE</name>
<dbReference type="InterPro" id="IPR006528">
    <property type="entry name" value="Phage_head_morphogenesis_dom"/>
</dbReference>
<accession>A0A0K1H0J7</accession>
<organism evidence="2">
    <name type="scientific">Yersinia pestis</name>
    <dbReference type="NCBI Taxonomy" id="632"/>
    <lineage>
        <taxon>Bacteria</taxon>
        <taxon>Pseudomonadati</taxon>
        <taxon>Pseudomonadota</taxon>
        <taxon>Gammaproteobacteria</taxon>
        <taxon>Enterobacterales</taxon>
        <taxon>Yersiniaceae</taxon>
        <taxon>Yersinia</taxon>
    </lineage>
</organism>
<proteinExistence type="predicted"/>
<dbReference type="EMBL" id="KT020860">
    <property type="protein sequence ID" value="AKT73154.1"/>
    <property type="molecule type" value="Genomic_DNA"/>
</dbReference>
<geneLocation type="plasmid" evidence="2">
    <name>pTP33</name>
</geneLocation>
<accession>A0A5P8YP02</accession>
<dbReference type="AlphaFoldDB" id="A0A0K1H0J7"/>
<protein>
    <submittedName>
        <fullName evidence="2">Plasmid-related protein</fullName>
    </submittedName>
</protein>
<evidence type="ECO:0000313" key="2">
    <source>
        <dbReference type="EMBL" id="AKT73154.1"/>
    </source>
</evidence>